<dbReference type="Pfam" id="PF02559">
    <property type="entry name" value="CarD_TRCF_RID"/>
    <property type="match status" value="1"/>
</dbReference>
<dbReference type="InterPro" id="IPR004576">
    <property type="entry name" value="Mfd"/>
</dbReference>
<keyword evidence="5 12" id="KW-0347">Helicase</keyword>
<dbReference type="GO" id="GO:0000716">
    <property type="term" value="P:transcription-coupled nucleotide-excision repair, DNA damage recognition"/>
    <property type="evidence" value="ECO:0007669"/>
    <property type="project" value="UniProtKB-UniRule"/>
</dbReference>
<dbReference type="EMBL" id="JACIIX010000004">
    <property type="protein sequence ID" value="MBB6209999.1"/>
    <property type="molecule type" value="Genomic_DNA"/>
</dbReference>
<dbReference type="Proteomes" id="UP000544872">
    <property type="component" value="Unassembled WGS sequence"/>
</dbReference>
<dbReference type="InterPro" id="IPR001650">
    <property type="entry name" value="Helicase_C-like"/>
</dbReference>
<dbReference type="GO" id="GO:0003684">
    <property type="term" value="F:damaged DNA binding"/>
    <property type="evidence" value="ECO:0007669"/>
    <property type="project" value="InterPro"/>
</dbReference>
<dbReference type="Pfam" id="PF17757">
    <property type="entry name" value="UvrB_inter"/>
    <property type="match status" value="1"/>
</dbReference>
<dbReference type="EC" id="3.6.4.-" evidence="9"/>
<dbReference type="Gene3D" id="3.90.1150.50">
    <property type="entry name" value="Transcription-repair-coupling factor, D7 domain"/>
    <property type="match status" value="1"/>
</dbReference>
<feature type="domain" description="Helicase ATP-binding" evidence="10">
    <location>
        <begin position="645"/>
        <end position="806"/>
    </location>
</feature>
<dbReference type="GO" id="GO:0006355">
    <property type="term" value="P:regulation of DNA-templated transcription"/>
    <property type="evidence" value="ECO:0007669"/>
    <property type="project" value="UniProtKB-UniRule"/>
</dbReference>
<comment type="caution">
    <text evidence="12">The sequence shown here is derived from an EMBL/GenBank/DDBJ whole genome shotgun (WGS) entry which is preliminary data.</text>
</comment>
<accession>A0A7W9ZGT1</accession>
<evidence type="ECO:0000256" key="3">
    <source>
        <dbReference type="ARBA" id="ARBA00022763"/>
    </source>
</evidence>
<dbReference type="SMART" id="SM00982">
    <property type="entry name" value="TRCF"/>
    <property type="match status" value="1"/>
</dbReference>
<name>A0A7W9ZGT1_NOVIT</name>
<comment type="subcellular location">
    <subcellularLocation>
        <location evidence="9">Cytoplasm</location>
    </subcellularLocation>
</comment>
<dbReference type="SUPFAM" id="SSF141259">
    <property type="entry name" value="CarD-like"/>
    <property type="match status" value="1"/>
</dbReference>
<dbReference type="GO" id="GO:0016787">
    <property type="term" value="F:hydrolase activity"/>
    <property type="evidence" value="ECO:0007669"/>
    <property type="project" value="UniProtKB-KW"/>
</dbReference>
<evidence type="ECO:0000259" key="11">
    <source>
        <dbReference type="PROSITE" id="PS51194"/>
    </source>
</evidence>
<dbReference type="Gene3D" id="3.40.50.300">
    <property type="entry name" value="P-loop containing nucleotide triphosphate hydrolases"/>
    <property type="match status" value="2"/>
</dbReference>
<evidence type="ECO:0000256" key="4">
    <source>
        <dbReference type="ARBA" id="ARBA00022801"/>
    </source>
</evidence>
<evidence type="ECO:0000256" key="9">
    <source>
        <dbReference type="HAMAP-Rule" id="MF_00969"/>
    </source>
</evidence>
<evidence type="ECO:0000256" key="2">
    <source>
        <dbReference type="ARBA" id="ARBA00022741"/>
    </source>
</evidence>
<evidence type="ECO:0000313" key="12">
    <source>
        <dbReference type="EMBL" id="MBB6209999.1"/>
    </source>
</evidence>
<dbReference type="SUPFAM" id="SSF52540">
    <property type="entry name" value="P-loop containing nucleoside triphosphate hydrolases"/>
    <property type="match status" value="4"/>
</dbReference>
<dbReference type="InterPro" id="IPR027417">
    <property type="entry name" value="P-loop_NTPase"/>
</dbReference>
<keyword evidence="13" id="KW-1185">Reference proteome</keyword>
<dbReference type="RefSeq" id="WP_311769099.1">
    <property type="nucleotide sequence ID" value="NZ_JACIIX010000004.1"/>
</dbReference>
<dbReference type="Gene3D" id="2.40.10.170">
    <property type="match status" value="1"/>
</dbReference>
<dbReference type="InterPro" id="IPR037235">
    <property type="entry name" value="TRCF-like_C_D7"/>
</dbReference>
<dbReference type="Gene3D" id="3.30.2060.10">
    <property type="entry name" value="Penicillin-binding protein 1b domain"/>
    <property type="match status" value="1"/>
</dbReference>
<evidence type="ECO:0000313" key="13">
    <source>
        <dbReference type="Proteomes" id="UP000544872"/>
    </source>
</evidence>
<dbReference type="PROSITE" id="PS51194">
    <property type="entry name" value="HELICASE_CTER"/>
    <property type="match status" value="1"/>
</dbReference>
<gene>
    <name evidence="9" type="primary">mfd</name>
    <name evidence="12" type="ORF">FHS48_001409</name>
</gene>
<dbReference type="PANTHER" id="PTHR47964">
    <property type="entry name" value="ATP-DEPENDENT DNA HELICASE HOMOLOG RECG, CHLOROPLASTIC"/>
    <property type="match status" value="1"/>
</dbReference>
<dbReference type="InterPro" id="IPR005118">
    <property type="entry name" value="TRCF_C"/>
</dbReference>
<dbReference type="InterPro" id="IPR014001">
    <property type="entry name" value="Helicase_ATP-bd"/>
</dbReference>
<dbReference type="HAMAP" id="MF_00969">
    <property type="entry name" value="TRCF"/>
    <property type="match status" value="1"/>
</dbReference>
<protein>
    <recommendedName>
        <fullName evidence="9">Transcription-repair-coupling factor</fullName>
        <shortName evidence="9">TRCF</shortName>
        <ecNumber evidence="9">3.6.4.-</ecNumber>
    </recommendedName>
</protein>
<dbReference type="AlphaFoldDB" id="A0A7W9ZGT1"/>
<keyword evidence="8 9" id="KW-0234">DNA repair</keyword>
<keyword evidence="6 9" id="KW-0067">ATP-binding</keyword>
<dbReference type="InterPro" id="IPR047112">
    <property type="entry name" value="RecG/Mfd"/>
</dbReference>
<dbReference type="InterPro" id="IPR036101">
    <property type="entry name" value="CarD-like/TRCF_RID_sf"/>
</dbReference>
<comment type="function">
    <text evidence="9">Couples transcription and DNA repair by recognizing RNA polymerase (RNAP) stalled at DNA lesions. Mediates ATP-dependent release of RNAP and its truncated transcript from the DNA, and recruitment of nucleotide excision repair machinery to the damaged site.</text>
</comment>
<organism evidence="12 13">
    <name type="scientific">Novispirillum itersonii</name>
    <name type="common">Aquaspirillum itersonii</name>
    <dbReference type="NCBI Taxonomy" id="189"/>
    <lineage>
        <taxon>Bacteria</taxon>
        <taxon>Pseudomonadati</taxon>
        <taxon>Pseudomonadota</taxon>
        <taxon>Alphaproteobacteria</taxon>
        <taxon>Rhodospirillales</taxon>
        <taxon>Novispirillaceae</taxon>
        <taxon>Novispirillum</taxon>
    </lineage>
</organism>
<dbReference type="SMART" id="SM01058">
    <property type="entry name" value="CarD_TRCF"/>
    <property type="match status" value="1"/>
</dbReference>
<comment type="similarity">
    <text evidence="9">In the C-terminal section; belongs to the helicase family. RecG subfamily.</text>
</comment>
<dbReference type="SUPFAM" id="SSF143517">
    <property type="entry name" value="TRCF domain-like"/>
    <property type="match status" value="1"/>
</dbReference>
<evidence type="ECO:0000256" key="5">
    <source>
        <dbReference type="ARBA" id="ARBA00022806"/>
    </source>
</evidence>
<dbReference type="InterPro" id="IPR003711">
    <property type="entry name" value="CarD-like/TRCF_RID"/>
</dbReference>
<keyword evidence="4 9" id="KW-0378">Hydrolase</keyword>
<dbReference type="SMART" id="SM00487">
    <property type="entry name" value="DEXDc"/>
    <property type="match status" value="1"/>
</dbReference>
<evidence type="ECO:0000256" key="8">
    <source>
        <dbReference type="ARBA" id="ARBA00023204"/>
    </source>
</evidence>
<dbReference type="Pfam" id="PF00270">
    <property type="entry name" value="DEAD"/>
    <property type="match status" value="1"/>
</dbReference>
<dbReference type="Pfam" id="PF03461">
    <property type="entry name" value="TRCF"/>
    <property type="match status" value="1"/>
</dbReference>
<dbReference type="GO" id="GO:0003678">
    <property type="term" value="F:DNA helicase activity"/>
    <property type="evidence" value="ECO:0007669"/>
    <property type="project" value="TreeGrafter"/>
</dbReference>
<keyword evidence="2 9" id="KW-0547">Nucleotide-binding</keyword>
<dbReference type="Pfam" id="PF00271">
    <property type="entry name" value="Helicase_C"/>
    <property type="match status" value="1"/>
</dbReference>
<evidence type="ECO:0000256" key="6">
    <source>
        <dbReference type="ARBA" id="ARBA00022840"/>
    </source>
</evidence>
<proteinExistence type="inferred from homology"/>
<dbReference type="SMART" id="SM00490">
    <property type="entry name" value="HELICc"/>
    <property type="match status" value="1"/>
</dbReference>
<keyword evidence="3 9" id="KW-0227">DNA damage</keyword>
<dbReference type="NCBIfam" id="TIGR00580">
    <property type="entry name" value="mfd"/>
    <property type="match status" value="1"/>
</dbReference>
<dbReference type="PROSITE" id="PS51192">
    <property type="entry name" value="HELICASE_ATP_BIND_1"/>
    <property type="match status" value="1"/>
</dbReference>
<evidence type="ECO:0000256" key="7">
    <source>
        <dbReference type="ARBA" id="ARBA00023125"/>
    </source>
</evidence>
<dbReference type="CDD" id="cd17991">
    <property type="entry name" value="DEXHc_TRCF"/>
    <property type="match status" value="1"/>
</dbReference>
<keyword evidence="1 9" id="KW-0963">Cytoplasm</keyword>
<feature type="domain" description="Helicase C-terminal" evidence="11">
    <location>
        <begin position="827"/>
        <end position="981"/>
    </location>
</feature>
<sequence length="1179" mass="130085">MSADQTFRFASLLPARLPAAVAHGPQRLALGGVPEGFDALLLAALHQDGLAADILHVCRDDVRLATLASALRALRPGAAVLEFPAWDCVPYDRASPSVEVVGRRVDTLTRLAGPRPKGEEGRRIVLTTVAAVTQRVPRREVFNGAVFRIIAGKDVNMDALMGYLVRNGYVRSEQVMEPGEYAVRGGIVDLFPPGGEEPFRLDFFGDEVDSIRTFDPLSQRTTGTAKELLLKPMSEVILTEDSISRFRTQYRELFGAVSRKDMLYEAVSEGRKMQGMEHWLPLFHSGLDTLFAYLPDAVITLDHQAEEAWQSRVELIREYFDARIQLEQQGIEEDGQIYHPVQPERLYLSPEEYARLLAARPGAAFSPFAAPDVGSAAQEASGRAGRDFADVRARTGENLYDAVRQFVVAEQGRGQRVILTSVSLGSRDRVSGVLRDHGTPGLLAVDNWQDAFTQPAGAVPVLVAGMDHGFTCPGLTVLTEQDILGDRLSRPARKKRKADKFIQDASALAPGDLVVHVEHGIGRYDGLETLDIAGAPHDCLKVIYDGDDKLFVPVENIEVLSRYGSETAGVQLDRLGSPAWQARKARLKERIRDMAEKLIQVAALRQLKQAPALLTPEGLYDEFCARFPYTETEDQLKAIADTLEDMTKGRPMDRLVCGDVGFGKTEVALRAAFVAAMSGVQVAVVVPTTLLARQHYLNFCQRFQGMPLRIAQLSRLVSPKEAGLVKAELEKGTIDIVVGTHALFAKSIKFKSLGLLIVDEEQHFGVAHKEHLKQLKSDVHVLTLSATPIPRTLQLALTGVRELSIIATPPVDRLAVRTFVLPFDGVVIREAILRERYRGGQCFYVCPRLSDIDGVVERLHRLVPEIRTVVAHGQMSPTQLEDVMQAFAEGEYDILLATNIIESGLDMPRVNTIIIHRADMFGLSQLYQLRGRVGRGKQRGYAYLTLPPGRAMTPAAEKRLTVMQTLDTLGAGFNLASHDLDIRGAGNLLGDEQSGHIKEVGIELYQHLLEEAVASVRNGDGAEDSAEGWSPQISLGMPVLIPESYVKDLGVRLGLYRRIADLTEYTETESFAAELIDRFGKLPEEVNNLLQVVAIKNLCRTANVERFDSGPKGAVLTLRDNKFPNPIGLVRFISQNVALVKVRPDHKIVYMRNWTNPADRLTGPRRLMEQLAQLAQETA</sequence>
<dbReference type="GO" id="GO:0005524">
    <property type="term" value="F:ATP binding"/>
    <property type="evidence" value="ECO:0007669"/>
    <property type="project" value="UniProtKB-UniRule"/>
</dbReference>
<reference evidence="12 13" key="1">
    <citation type="submission" date="2020-08" db="EMBL/GenBank/DDBJ databases">
        <title>Genomic Encyclopedia of Type Strains, Phase IV (KMG-IV): sequencing the most valuable type-strain genomes for metagenomic binning, comparative biology and taxonomic classification.</title>
        <authorList>
            <person name="Goeker M."/>
        </authorList>
    </citation>
    <scope>NUCLEOTIDE SEQUENCE [LARGE SCALE GENOMIC DNA]</scope>
    <source>
        <strain evidence="12 13">DSM 11590</strain>
    </source>
</reference>
<dbReference type="GO" id="GO:0005737">
    <property type="term" value="C:cytoplasm"/>
    <property type="evidence" value="ECO:0007669"/>
    <property type="project" value="UniProtKB-SubCell"/>
</dbReference>
<evidence type="ECO:0000256" key="1">
    <source>
        <dbReference type="ARBA" id="ARBA00022490"/>
    </source>
</evidence>
<comment type="similarity">
    <text evidence="9">In the N-terminal section; belongs to the UvrB family.</text>
</comment>
<evidence type="ECO:0000259" key="10">
    <source>
        <dbReference type="PROSITE" id="PS51192"/>
    </source>
</evidence>
<dbReference type="Gene3D" id="3.40.50.11180">
    <property type="match status" value="1"/>
</dbReference>
<dbReference type="InterPro" id="IPR011545">
    <property type="entry name" value="DEAD/DEAH_box_helicase_dom"/>
</dbReference>
<dbReference type="InterPro" id="IPR041471">
    <property type="entry name" value="UvrB_inter"/>
</dbReference>
<keyword evidence="7 9" id="KW-0238">DNA-binding</keyword>
<dbReference type="PANTHER" id="PTHR47964:SF1">
    <property type="entry name" value="ATP-DEPENDENT DNA HELICASE HOMOLOG RECG, CHLOROPLASTIC"/>
    <property type="match status" value="1"/>
</dbReference>